<name>A0ABS5QH55_9PROT</name>
<keyword evidence="2" id="KW-1185">Reference proteome</keyword>
<comment type="caution">
    <text evidence="1">The sequence shown here is derived from an EMBL/GenBank/DDBJ whole genome shotgun (WGS) entry which is preliminary data.</text>
</comment>
<accession>A0ABS5QH55</accession>
<sequence>MTPVIYPGVPPIPDSVPGMRSVSKEEFYSTVGPMNVHPSVVNPAFSSWETPNREVMGRSYPGWKHSGLPGTPRAYFVKDTLRPPADALSEAKKLLGAAAKAVLLKEEAAS</sequence>
<gene>
    <name evidence="1" type="ORF">KHU32_15150</name>
</gene>
<protein>
    <submittedName>
        <fullName evidence="1">Uncharacterized protein</fullName>
    </submittedName>
</protein>
<evidence type="ECO:0000313" key="2">
    <source>
        <dbReference type="Proteomes" id="UP000766336"/>
    </source>
</evidence>
<organism evidence="1 2">
    <name type="scientific">Roseococcus pinisoli</name>
    <dbReference type="NCBI Taxonomy" id="2835040"/>
    <lineage>
        <taxon>Bacteria</taxon>
        <taxon>Pseudomonadati</taxon>
        <taxon>Pseudomonadota</taxon>
        <taxon>Alphaproteobacteria</taxon>
        <taxon>Acetobacterales</taxon>
        <taxon>Roseomonadaceae</taxon>
        <taxon>Roseococcus</taxon>
    </lineage>
</organism>
<reference evidence="1 2" key="1">
    <citation type="submission" date="2021-05" db="EMBL/GenBank/DDBJ databases">
        <title>Roseococcus sp. XZZS9, whole genome shotgun sequencing project.</title>
        <authorList>
            <person name="Zhao G."/>
            <person name="Shen L."/>
        </authorList>
    </citation>
    <scope>NUCLEOTIDE SEQUENCE [LARGE SCALE GENOMIC DNA]</scope>
    <source>
        <strain evidence="1 2">XZZS9</strain>
    </source>
</reference>
<proteinExistence type="predicted"/>
<evidence type="ECO:0000313" key="1">
    <source>
        <dbReference type="EMBL" id="MBS7812285.1"/>
    </source>
</evidence>
<dbReference type="EMBL" id="JAHCDA010000003">
    <property type="protein sequence ID" value="MBS7812285.1"/>
    <property type="molecule type" value="Genomic_DNA"/>
</dbReference>
<dbReference type="Proteomes" id="UP000766336">
    <property type="component" value="Unassembled WGS sequence"/>
</dbReference>
<dbReference type="RefSeq" id="WP_213670993.1">
    <property type="nucleotide sequence ID" value="NZ_JAHCDA010000003.1"/>
</dbReference>